<evidence type="ECO:0000313" key="3">
    <source>
        <dbReference type="Proteomes" id="UP001185092"/>
    </source>
</evidence>
<dbReference type="Proteomes" id="UP001185092">
    <property type="component" value="Unassembled WGS sequence"/>
</dbReference>
<proteinExistence type="predicted"/>
<comment type="caution">
    <text evidence="2">The sequence shown here is derived from an EMBL/GenBank/DDBJ whole genome shotgun (WGS) entry which is preliminary data.</text>
</comment>
<reference evidence="2" key="1">
    <citation type="submission" date="2023-07" db="EMBL/GenBank/DDBJ databases">
        <title>Genomic Encyclopedia of Type Strains, Phase IV (KMG-IV): sequencing the most valuable type-strain genomes for metagenomic binning, comparative biology and taxonomic classification.</title>
        <authorList>
            <person name="Goeker M."/>
        </authorList>
    </citation>
    <scope>NUCLEOTIDE SEQUENCE</scope>
    <source>
        <strain evidence="2">DSM 26174</strain>
    </source>
</reference>
<keyword evidence="1" id="KW-0472">Membrane</keyword>
<protein>
    <submittedName>
        <fullName evidence="2">Uncharacterized protein</fullName>
    </submittedName>
</protein>
<feature type="transmembrane region" description="Helical" evidence="1">
    <location>
        <begin position="12"/>
        <end position="30"/>
    </location>
</feature>
<evidence type="ECO:0000256" key="1">
    <source>
        <dbReference type="SAM" id="Phobius"/>
    </source>
</evidence>
<evidence type="ECO:0000313" key="2">
    <source>
        <dbReference type="EMBL" id="MDR6240651.1"/>
    </source>
</evidence>
<dbReference type="AlphaFoldDB" id="A0AAE3XMI7"/>
<dbReference type="EMBL" id="JAVDQD010000005">
    <property type="protein sequence ID" value="MDR6240651.1"/>
    <property type="molecule type" value="Genomic_DNA"/>
</dbReference>
<keyword evidence="3" id="KW-1185">Reference proteome</keyword>
<sequence>MTELSNKEITTIAGGALPIFIAGVIFGLRISKVI</sequence>
<gene>
    <name evidence="2" type="ORF">HNQ88_003727</name>
</gene>
<name>A0AAE3XMI7_9BACT</name>
<accession>A0AAE3XMI7</accession>
<keyword evidence="1" id="KW-0812">Transmembrane</keyword>
<organism evidence="2 3">
    <name type="scientific">Aureibacter tunicatorum</name>
    <dbReference type="NCBI Taxonomy" id="866807"/>
    <lineage>
        <taxon>Bacteria</taxon>
        <taxon>Pseudomonadati</taxon>
        <taxon>Bacteroidota</taxon>
        <taxon>Cytophagia</taxon>
        <taxon>Cytophagales</taxon>
        <taxon>Persicobacteraceae</taxon>
        <taxon>Aureibacter</taxon>
    </lineage>
</organism>
<keyword evidence="1" id="KW-1133">Transmembrane helix</keyword>